<proteinExistence type="predicted"/>
<reference evidence="2 3" key="1">
    <citation type="journal article" date="2017" name="ISME J.">
        <title>Grape pomace compost harbors organohalide-respiring Dehalogenimonas species with novel reductive dehalogenase genes.</title>
        <authorList>
            <person name="Yang Y."/>
            <person name="Higgins S.A."/>
            <person name="Yan J."/>
            <person name="Simsir B."/>
            <person name="Chourey K."/>
            <person name="Iyer R."/>
            <person name="Hettich R.L."/>
            <person name="Baldwin B."/>
            <person name="Ogles D.M."/>
            <person name="Loffler F.E."/>
        </authorList>
    </citation>
    <scope>NUCLEOTIDE SEQUENCE [LARGE SCALE GENOMIC DNA]</scope>
    <source>
        <strain evidence="2 3">GP</strain>
    </source>
</reference>
<protein>
    <submittedName>
        <fullName evidence="2">DNA-binding response regulator</fullName>
    </submittedName>
</protein>
<dbReference type="InterPro" id="IPR058245">
    <property type="entry name" value="NreC/VraR/RcsB-like_REC"/>
</dbReference>
<dbReference type="InterPro" id="IPR039420">
    <property type="entry name" value="WalR-like"/>
</dbReference>
<dbReference type="GO" id="GO:0003677">
    <property type="term" value="F:DNA binding"/>
    <property type="evidence" value="ECO:0007669"/>
    <property type="project" value="UniProtKB-KW"/>
</dbReference>
<dbReference type="GO" id="GO:0000160">
    <property type="term" value="P:phosphorelay signal transduction system"/>
    <property type="evidence" value="ECO:0007669"/>
    <property type="project" value="InterPro"/>
</dbReference>
<evidence type="ECO:0000313" key="3">
    <source>
        <dbReference type="Proteomes" id="UP000235653"/>
    </source>
</evidence>
<gene>
    <name evidence="2" type="ORF">JP09_000955</name>
</gene>
<dbReference type="CDD" id="cd17535">
    <property type="entry name" value="REC_NarL-like"/>
    <property type="match status" value="1"/>
</dbReference>
<keyword evidence="3" id="KW-1185">Reference proteome</keyword>
<keyword evidence="1 2" id="KW-0238">DNA-binding</keyword>
<dbReference type="SUPFAM" id="SSF52172">
    <property type="entry name" value="CheY-like"/>
    <property type="match status" value="1"/>
</dbReference>
<dbReference type="InterPro" id="IPR011006">
    <property type="entry name" value="CheY-like_superfamily"/>
</dbReference>
<evidence type="ECO:0000256" key="1">
    <source>
        <dbReference type="ARBA" id="ARBA00023125"/>
    </source>
</evidence>
<dbReference type="Pfam" id="PF00072">
    <property type="entry name" value="Response_reg"/>
    <property type="match status" value="1"/>
</dbReference>
<dbReference type="PROSITE" id="PS50110">
    <property type="entry name" value="RESPONSE_REGULATORY"/>
    <property type="match status" value="1"/>
</dbReference>
<accession>A0A2P5P856</accession>
<dbReference type="AlphaFoldDB" id="A0A2P5P856"/>
<dbReference type="SMART" id="SM00448">
    <property type="entry name" value="REC"/>
    <property type="match status" value="1"/>
</dbReference>
<dbReference type="Proteomes" id="UP000235653">
    <property type="component" value="Unassembled WGS sequence"/>
</dbReference>
<dbReference type="InterPro" id="IPR001789">
    <property type="entry name" value="Sig_transdc_resp-reg_receiver"/>
</dbReference>
<dbReference type="RefSeq" id="WP_102329972.1">
    <property type="nucleotide sequence ID" value="NZ_CP058566.2"/>
</dbReference>
<name>A0A2P5P856_9CHLR</name>
<sequence length="146" mass="15764">MKSLGDDGVWDMTTIVLADDHKIVRQGVRALLEYEPDFDIVGEAGSGSEALSLLETTIPDVLVTDLSMPGLTGIELADEIRKRRWPTKVIILSMHGDEPYVARAMACGASGYILKESGVEHTVNAIREALAGGRYVSPPLVMPSIN</sequence>
<comment type="caution">
    <text evidence="2">The sequence shown here is derived from an EMBL/GenBank/DDBJ whole genome shotgun (WGS) entry which is preliminary data.</text>
</comment>
<dbReference type="EMBL" id="JQAN02000006">
    <property type="protein sequence ID" value="PPD58488.1"/>
    <property type="molecule type" value="Genomic_DNA"/>
</dbReference>
<organism evidence="2 3">
    <name type="scientific">Dehalogenimonas etheniformans</name>
    <dbReference type="NCBI Taxonomy" id="1536648"/>
    <lineage>
        <taxon>Bacteria</taxon>
        <taxon>Bacillati</taxon>
        <taxon>Chloroflexota</taxon>
        <taxon>Dehalococcoidia</taxon>
        <taxon>Dehalococcoidales</taxon>
        <taxon>Dehalococcoidaceae</taxon>
        <taxon>Dehalogenimonas</taxon>
    </lineage>
</organism>
<dbReference type="OrthoDB" id="9797341at2"/>
<evidence type="ECO:0000313" key="2">
    <source>
        <dbReference type="EMBL" id="PPD58488.1"/>
    </source>
</evidence>
<dbReference type="Gene3D" id="3.40.50.2300">
    <property type="match status" value="1"/>
</dbReference>
<dbReference type="PANTHER" id="PTHR43214">
    <property type="entry name" value="TWO-COMPONENT RESPONSE REGULATOR"/>
    <property type="match status" value="1"/>
</dbReference>